<dbReference type="GO" id="GO:0140312">
    <property type="term" value="F:cargo adaptor activity"/>
    <property type="evidence" value="ECO:0007669"/>
    <property type="project" value="EnsemblFungi"/>
</dbReference>
<keyword evidence="12" id="KW-1185">Reference proteome</keyword>
<dbReference type="Pfam" id="PF20671">
    <property type="entry name" value="COG3_C"/>
    <property type="match status" value="1"/>
</dbReference>
<dbReference type="GO" id="GO:0005801">
    <property type="term" value="C:cis-Golgi network"/>
    <property type="evidence" value="ECO:0007669"/>
    <property type="project" value="InterPro"/>
</dbReference>
<dbReference type="GO" id="GO:0017119">
    <property type="term" value="C:Golgi transport complex"/>
    <property type="evidence" value="ECO:0007669"/>
    <property type="project" value="EnsemblFungi"/>
</dbReference>
<evidence type="ECO:0000256" key="8">
    <source>
        <dbReference type="ARBA" id="ARBA00031339"/>
    </source>
</evidence>
<dbReference type="PANTHER" id="PTHR13302">
    <property type="entry name" value="CONSERVED OLIGOMERIC GOLGI COMPLEX COMPONENT 3"/>
    <property type="match status" value="1"/>
</dbReference>
<keyword evidence="6" id="KW-0333">Golgi apparatus</keyword>
<protein>
    <recommendedName>
        <fullName evidence="3">Conserved oligomeric Golgi complex subunit 3</fullName>
    </recommendedName>
    <alternativeName>
        <fullName evidence="8">Component of oligomeric Golgi complex 3</fullName>
    </alternativeName>
</protein>
<dbReference type="InterPro" id="IPR007265">
    <property type="entry name" value="COG_su3"/>
</dbReference>
<proteinExistence type="inferred from homology"/>
<dbReference type="GO" id="GO:0000425">
    <property type="term" value="P:pexophagy"/>
    <property type="evidence" value="ECO:0007669"/>
    <property type="project" value="EnsemblFungi"/>
</dbReference>
<dbReference type="KEGG" id="vpo:Kpol_1032p42"/>
<dbReference type="EMBL" id="DS480389">
    <property type="protein sequence ID" value="EDO18448.1"/>
    <property type="molecule type" value="Genomic_DNA"/>
</dbReference>
<dbReference type="Pfam" id="PF04136">
    <property type="entry name" value="COG3_N"/>
    <property type="match status" value="1"/>
</dbReference>
<evidence type="ECO:0000313" key="12">
    <source>
        <dbReference type="Proteomes" id="UP000000267"/>
    </source>
</evidence>
<gene>
    <name evidence="11" type="ORF">Kpol_1032p42</name>
</gene>
<dbReference type="HOGENOM" id="CLU_011639_2_0_1"/>
<dbReference type="GO" id="GO:0000139">
    <property type="term" value="C:Golgi membrane"/>
    <property type="evidence" value="ECO:0007669"/>
    <property type="project" value="UniProtKB-SubCell"/>
</dbReference>
<dbReference type="PANTHER" id="PTHR13302:SF8">
    <property type="entry name" value="CONSERVED OLIGOMERIC GOLGI COMPLEX SUBUNIT 3"/>
    <property type="match status" value="1"/>
</dbReference>
<dbReference type="InParanoid" id="A7TGZ6"/>
<evidence type="ECO:0000259" key="10">
    <source>
        <dbReference type="Pfam" id="PF20671"/>
    </source>
</evidence>
<name>A7TGZ6_VANPO</name>
<reference evidence="11 12" key="1">
    <citation type="journal article" date="2007" name="Proc. Natl. Acad. Sci. U.S.A.">
        <title>Independent sorting-out of thousands of duplicated gene pairs in two yeast species descended from a whole-genome duplication.</title>
        <authorList>
            <person name="Scannell D.R."/>
            <person name="Frank A.C."/>
            <person name="Conant G.C."/>
            <person name="Byrne K.P."/>
            <person name="Woolfit M."/>
            <person name="Wolfe K.H."/>
        </authorList>
    </citation>
    <scope>NUCLEOTIDE SEQUENCE [LARGE SCALE GENOMIC DNA]</scope>
    <source>
        <strain evidence="12">ATCC 22028 / DSM 70294 / BCRC 21397 / CBS 2163 / NBRC 10782 / NRRL Y-8283 / UCD 57-17</strain>
    </source>
</reference>
<evidence type="ECO:0000313" key="11">
    <source>
        <dbReference type="EMBL" id="EDO18448.1"/>
    </source>
</evidence>
<evidence type="ECO:0000256" key="1">
    <source>
        <dbReference type="ARBA" id="ARBA00004395"/>
    </source>
</evidence>
<dbReference type="Proteomes" id="UP000000267">
    <property type="component" value="Unassembled WGS sequence"/>
</dbReference>
<dbReference type="RefSeq" id="XP_001646306.1">
    <property type="nucleotide sequence ID" value="XM_001646256.1"/>
</dbReference>
<dbReference type="GO" id="GO:0006888">
    <property type="term" value="P:endoplasmic reticulum to Golgi vesicle-mediated transport"/>
    <property type="evidence" value="ECO:0007669"/>
    <property type="project" value="EnsemblFungi"/>
</dbReference>
<keyword evidence="4" id="KW-0813">Transport</keyword>
<dbReference type="eggNOG" id="KOG2604">
    <property type="taxonomic scope" value="Eukaryota"/>
</dbReference>
<dbReference type="GeneID" id="5546736"/>
<feature type="domain" description="Conserved oligomeric Golgi complex subunit 3 C-terminal" evidence="10">
    <location>
        <begin position="239"/>
        <end position="596"/>
    </location>
</feature>
<keyword evidence="5" id="KW-0653">Protein transport</keyword>
<evidence type="ECO:0000256" key="5">
    <source>
        <dbReference type="ARBA" id="ARBA00022927"/>
    </source>
</evidence>
<accession>A7TGZ6</accession>
<dbReference type="InterPro" id="IPR048685">
    <property type="entry name" value="COG3_C"/>
</dbReference>
<dbReference type="InterPro" id="IPR048320">
    <property type="entry name" value="COG3_N"/>
</dbReference>
<comment type="similarity">
    <text evidence="2">Belongs to the COG3 family.</text>
</comment>
<dbReference type="PhylomeDB" id="A7TGZ6"/>
<dbReference type="AlphaFoldDB" id="A7TGZ6"/>
<comment type="subcellular location">
    <subcellularLocation>
        <location evidence="1">Golgi apparatus membrane</location>
        <topology evidence="1">Peripheral membrane protein</topology>
    </subcellularLocation>
</comment>
<evidence type="ECO:0000256" key="4">
    <source>
        <dbReference type="ARBA" id="ARBA00022448"/>
    </source>
</evidence>
<sequence>MTSLINDAALSTDSYNGKKLPSLLDDSYLLEKLEELSLSVENSNDIKPLDASVDESLEESNVERYSKYARYIDQLNSNIEEYKVVLTQTKTVSDQVIKIINNFEDISKDTNEFINDTNQLHGEYIKVSKLHEAIPEFLQYFESLDPIMRRLKHATSANIVRKDSFKTLMVNIEQSLQFLDEHTDFKDYDSYRIKFKQCLIRGCELIANYLKNLLRHSYNDVYDMIKRNVNDESSGSREALIYIKFATIAEEFMSQITELAGRSNNKNLERYSNEINSILNDCYNEYFHTRWRLLNSAIHTRLNEFDSANTGDLSLIKFIQDTKTYFQQLCLDEYRLYIQFFPEKYCKPSINMWFLSLCEPFYDSCTSRILREKDITALCDALTLFSKYYEFEEGSEEYLKHFKEVQFDKVFQPIVQTLQQRLIFRAQQYVDREIVQYTPTIDSFMITNRKTAPNGSKPLDFENDSILKAYIDGFSNNTMDTDEIENKETLTSREIELEKCESFYPPLIKAIALLSKIYEMIHTVVFDDLAHHIVHDCVLSLKNAYVMVVASTSDAGSNKLDMDLAYLKNLLLLREQIENFNIEYTVTETYLDFSAVESFFRTIREGAKFKRSEYSVLSLARDLVPKVVNNMVDARYELMQELRNIIKNFTEAASKDIVRETFKFLPGDKGESLIAKNVELRSNIEDRLPRIFNQISTFIDDDGIVVHLMEAIQEVVVHSYSEFFKSISDRQKAGEFDNLDISELMDIAVFSDFFETITKKLISSQNEKDQNVI</sequence>
<dbReference type="STRING" id="436907.A7TGZ6"/>
<evidence type="ECO:0000259" key="9">
    <source>
        <dbReference type="Pfam" id="PF04136"/>
    </source>
</evidence>
<dbReference type="GO" id="GO:0032258">
    <property type="term" value="P:cytoplasm to vacuole targeting by the Cvt pathway"/>
    <property type="evidence" value="ECO:0007669"/>
    <property type="project" value="EnsemblFungi"/>
</dbReference>
<dbReference type="GO" id="GO:0007030">
    <property type="term" value="P:Golgi organization"/>
    <property type="evidence" value="ECO:0007669"/>
    <property type="project" value="TreeGrafter"/>
</dbReference>
<dbReference type="OrthoDB" id="296793at2759"/>
<evidence type="ECO:0000256" key="6">
    <source>
        <dbReference type="ARBA" id="ARBA00023034"/>
    </source>
</evidence>
<evidence type="ECO:0000256" key="2">
    <source>
        <dbReference type="ARBA" id="ARBA00009936"/>
    </source>
</evidence>
<feature type="domain" description="Conserved oligomeric Golgi complex subunit 3 N-terminal" evidence="9">
    <location>
        <begin position="71"/>
        <end position="215"/>
    </location>
</feature>
<dbReference type="FunCoup" id="A7TGZ6">
    <property type="interactions" value="761"/>
</dbReference>
<dbReference type="OMA" id="DEFELWG"/>
<keyword evidence="7" id="KW-0472">Membrane</keyword>
<organism evidence="12">
    <name type="scientific">Vanderwaltozyma polyspora (strain ATCC 22028 / DSM 70294 / BCRC 21397 / CBS 2163 / NBRC 10782 / NRRL Y-8283 / UCD 57-17)</name>
    <name type="common">Kluyveromyces polysporus</name>
    <dbReference type="NCBI Taxonomy" id="436907"/>
    <lineage>
        <taxon>Eukaryota</taxon>
        <taxon>Fungi</taxon>
        <taxon>Dikarya</taxon>
        <taxon>Ascomycota</taxon>
        <taxon>Saccharomycotina</taxon>
        <taxon>Saccharomycetes</taxon>
        <taxon>Saccharomycetales</taxon>
        <taxon>Saccharomycetaceae</taxon>
        <taxon>Vanderwaltozyma</taxon>
    </lineage>
</organism>
<evidence type="ECO:0000256" key="3">
    <source>
        <dbReference type="ARBA" id="ARBA00020976"/>
    </source>
</evidence>
<dbReference type="GO" id="GO:0000301">
    <property type="term" value="P:retrograde transport, vesicle recycling within Golgi"/>
    <property type="evidence" value="ECO:0007669"/>
    <property type="project" value="EnsemblFungi"/>
</dbReference>
<evidence type="ECO:0000256" key="7">
    <source>
        <dbReference type="ARBA" id="ARBA00023136"/>
    </source>
</evidence>